<comment type="caution">
    <text evidence="1">The sequence shown here is derived from an EMBL/GenBank/DDBJ whole genome shotgun (WGS) entry which is preliminary data.</text>
</comment>
<proteinExistence type="predicted"/>
<evidence type="ECO:0000313" key="1">
    <source>
        <dbReference type="EMBL" id="RNA31829.1"/>
    </source>
</evidence>
<sequence>MDSSGEGVIGIEILPVWGTGCFERRHILSKSVFMEKQNKNKLPLNKCYYKQDLDLRSSRLKNNYMLFKYEKEM</sequence>
<organism evidence="1 2">
    <name type="scientific">Brachionus plicatilis</name>
    <name type="common">Marine rotifer</name>
    <name type="synonym">Brachionus muelleri</name>
    <dbReference type="NCBI Taxonomy" id="10195"/>
    <lineage>
        <taxon>Eukaryota</taxon>
        <taxon>Metazoa</taxon>
        <taxon>Spiralia</taxon>
        <taxon>Gnathifera</taxon>
        <taxon>Rotifera</taxon>
        <taxon>Eurotatoria</taxon>
        <taxon>Monogononta</taxon>
        <taxon>Pseudotrocha</taxon>
        <taxon>Ploima</taxon>
        <taxon>Brachionidae</taxon>
        <taxon>Brachionus</taxon>
    </lineage>
</organism>
<reference evidence="1 2" key="1">
    <citation type="journal article" date="2018" name="Sci. Rep.">
        <title>Genomic signatures of local adaptation to the degree of environmental predictability in rotifers.</title>
        <authorList>
            <person name="Franch-Gras L."/>
            <person name="Hahn C."/>
            <person name="Garcia-Roger E.M."/>
            <person name="Carmona M.J."/>
            <person name="Serra M."/>
            <person name="Gomez A."/>
        </authorList>
    </citation>
    <scope>NUCLEOTIDE SEQUENCE [LARGE SCALE GENOMIC DNA]</scope>
    <source>
        <strain evidence="1">HYR1</strain>
    </source>
</reference>
<protein>
    <submittedName>
        <fullName evidence="1">Uncharacterized protein</fullName>
    </submittedName>
</protein>
<dbReference type="Proteomes" id="UP000276133">
    <property type="component" value="Unassembled WGS sequence"/>
</dbReference>
<keyword evidence="2" id="KW-1185">Reference proteome</keyword>
<accession>A0A3M7S818</accession>
<gene>
    <name evidence="1" type="ORF">BpHYR1_039649</name>
</gene>
<name>A0A3M7S818_BRAPC</name>
<dbReference type="AlphaFoldDB" id="A0A3M7S818"/>
<evidence type="ECO:0000313" key="2">
    <source>
        <dbReference type="Proteomes" id="UP000276133"/>
    </source>
</evidence>
<dbReference type="EMBL" id="REGN01001893">
    <property type="protein sequence ID" value="RNA31829.1"/>
    <property type="molecule type" value="Genomic_DNA"/>
</dbReference>